<dbReference type="SUPFAM" id="SSF81296">
    <property type="entry name" value="E set domains"/>
    <property type="match status" value="1"/>
</dbReference>
<protein>
    <recommendedName>
        <fullName evidence="4">MD-2-related lipid-recognition domain-containing protein</fullName>
    </recommendedName>
</protein>
<dbReference type="Gene3D" id="2.60.40.770">
    <property type="match status" value="1"/>
</dbReference>
<evidence type="ECO:0000256" key="2">
    <source>
        <dbReference type="ARBA" id="ARBA00006370"/>
    </source>
</evidence>
<dbReference type="InterPro" id="IPR039670">
    <property type="entry name" value="NPC2-like"/>
</dbReference>
<dbReference type="STRING" id="41427.A0A182JL51"/>
<evidence type="ECO:0000259" key="4">
    <source>
        <dbReference type="SMART" id="SM00737"/>
    </source>
</evidence>
<evidence type="ECO:0000256" key="3">
    <source>
        <dbReference type="ARBA" id="ARBA00022525"/>
    </source>
</evidence>
<dbReference type="PANTHER" id="PTHR11306:SF55">
    <property type="entry name" value="GEO08227P1-RELATED"/>
    <property type="match status" value="1"/>
</dbReference>
<keyword evidence="3" id="KW-0964">Secreted</keyword>
<feature type="domain" description="MD-2-related lipid-recognition" evidence="4">
    <location>
        <begin position="27"/>
        <end position="152"/>
    </location>
</feature>
<dbReference type="InterPro" id="IPR014756">
    <property type="entry name" value="Ig_E-set"/>
</dbReference>
<dbReference type="SMART" id="SM00737">
    <property type="entry name" value="ML"/>
    <property type="match status" value="1"/>
</dbReference>
<dbReference type="EnsemblMetazoa" id="AATE020102-RA">
    <property type="protein sequence ID" value="AATE020102-PA.1"/>
    <property type="gene ID" value="AATE020102"/>
</dbReference>
<sequence length="161" mass="17960">MQWIQVVSSVALLALCLHGISAEVVNFKSCIGEVNKCTINEVSITPCPEAEEGRACTVYRGTNVSITFDFTPEFAAKELSADVSWTQPSMDLPFIGMDTEACKYTSCPAESGKRQTYSYDLPIKKSYPPKHYDVKWKLTSENKDSCCLVVQINITKKTRRS</sequence>
<accession>A0A182JL51</accession>
<dbReference type="Pfam" id="PF02221">
    <property type="entry name" value="E1_DerP2_DerF2"/>
    <property type="match status" value="1"/>
</dbReference>
<dbReference type="AlphaFoldDB" id="A0A182JL51"/>
<dbReference type="GO" id="GO:0032934">
    <property type="term" value="F:sterol binding"/>
    <property type="evidence" value="ECO:0007669"/>
    <property type="project" value="InterPro"/>
</dbReference>
<dbReference type="FunFam" id="2.60.40.770:FF:000001">
    <property type="entry name" value="NPC intracellular cholesterol transporter 2"/>
    <property type="match status" value="1"/>
</dbReference>
<organism evidence="5">
    <name type="scientific">Anopheles atroparvus</name>
    <name type="common">European mosquito</name>
    <dbReference type="NCBI Taxonomy" id="41427"/>
    <lineage>
        <taxon>Eukaryota</taxon>
        <taxon>Metazoa</taxon>
        <taxon>Ecdysozoa</taxon>
        <taxon>Arthropoda</taxon>
        <taxon>Hexapoda</taxon>
        <taxon>Insecta</taxon>
        <taxon>Pterygota</taxon>
        <taxon>Neoptera</taxon>
        <taxon>Endopterygota</taxon>
        <taxon>Diptera</taxon>
        <taxon>Nematocera</taxon>
        <taxon>Culicoidea</taxon>
        <taxon>Culicidae</taxon>
        <taxon>Anophelinae</taxon>
        <taxon>Anopheles</taxon>
    </lineage>
</organism>
<dbReference type="PANTHER" id="PTHR11306">
    <property type="entry name" value="NIEMANN PICK TYPE C2 PROTEIN NPC2-RELATED"/>
    <property type="match status" value="1"/>
</dbReference>
<evidence type="ECO:0000256" key="1">
    <source>
        <dbReference type="ARBA" id="ARBA00004613"/>
    </source>
</evidence>
<evidence type="ECO:0000313" key="5">
    <source>
        <dbReference type="EnsemblMetazoa" id="AATE020102-PA.1"/>
    </source>
</evidence>
<dbReference type="InterPro" id="IPR003172">
    <property type="entry name" value="ML_dom"/>
</dbReference>
<dbReference type="GO" id="GO:0015918">
    <property type="term" value="P:sterol transport"/>
    <property type="evidence" value="ECO:0007669"/>
    <property type="project" value="InterPro"/>
</dbReference>
<reference evidence="5" key="1">
    <citation type="submission" date="2022-08" db="UniProtKB">
        <authorList>
            <consortium name="EnsemblMetazoa"/>
        </authorList>
    </citation>
    <scope>IDENTIFICATION</scope>
    <source>
        <strain evidence="5">EBRO</strain>
    </source>
</reference>
<dbReference type="GO" id="GO:0005576">
    <property type="term" value="C:extracellular region"/>
    <property type="evidence" value="ECO:0007669"/>
    <property type="project" value="UniProtKB-SubCell"/>
</dbReference>
<comment type="subcellular location">
    <subcellularLocation>
        <location evidence="1">Secreted</location>
    </subcellularLocation>
</comment>
<proteinExistence type="inferred from homology"/>
<dbReference type="VEuPathDB" id="VectorBase:AATE020102"/>
<name>A0A182JL51_ANOAO</name>
<comment type="similarity">
    <text evidence="2">Belongs to the NPC2 family.</text>
</comment>